<evidence type="ECO:0000256" key="6">
    <source>
        <dbReference type="SAM" id="Phobius"/>
    </source>
</evidence>
<dbReference type="GO" id="GO:0051301">
    <property type="term" value="P:cell division"/>
    <property type="evidence" value="ECO:0007669"/>
    <property type="project" value="InterPro"/>
</dbReference>
<dbReference type="PANTHER" id="PTHR30474">
    <property type="entry name" value="CELL CYCLE PROTEIN"/>
    <property type="match status" value="1"/>
</dbReference>
<evidence type="ECO:0000256" key="3">
    <source>
        <dbReference type="ARBA" id="ARBA00022960"/>
    </source>
</evidence>
<name>J9GSP5_9ZZZZ</name>
<keyword evidence="2 6" id="KW-0812">Transmembrane</keyword>
<dbReference type="EMBL" id="AMCI01001395">
    <property type="protein sequence ID" value="EJX05678.1"/>
    <property type="molecule type" value="Genomic_DNA"/>
</dbReference>
<feature type="transmembrane region" description="Helical" evidence="6">
    <location>
        <begin position="306"/>
        <end position="328"/>
    </location>
</feature>
<comment type="subcellular location">
    <subcellularLocation>
        <location evidence="1">Membrane</location>
        <topology evidence="1">Multi-pass membrane protein</topology>
    </subcellularLocation>
</comment>
<feature type="transmembrane region" description="Helical" evidence="6">
    <location>
        <begin position="129"/>
        <end position="146"/>
    </location>
</feature>
<proteinExistence type="predicted"/>
<accession>J9GSP5</accession>
<sequence>MRSCRRGQALLGIVCAVALSCIDYRSLVRIWPIHVIFSWSLVLLTLTHANIGPLTLGWAPPPTQNYSWIRFGSLSLQPTELAKISFILTFSMHLDNVRERINEPKELARLLLHILAAVAVVHIQGDDGTAIVFGCIGCVMLFVAGLSWKYIFSALALGVTGFSLMIGFFPDKILRGYQYERIMALIHPEKWPDIARQQQGGKIAIGSGQIFGRGLFSEDHYNVINAQDDFMFSYLAECVGFVGSIAILVVLLFIAVRTLSTGLRSEDHVGTYICAGVFAAISWQIIINLGMNLSLMPVIGVTLPFFSAGGTSALMMYLSVGIVTSVYMHNKKNLFSN</sequence>
<dbReference type="PROSITE" id="PS51257">
    <property type="entry name" value="PROKAR_LIPOPROTEIN"/>
    <property type="match status" value="1"/>
</dbReference>
<keyword evidence="3" id="KW-0133">Cell shape</keyword>
<protein>
    <submittedName>
        <fullName evidence="7">Rod shape-determining protein RodA</fullName>
    </submittedName>
</protein>
<dbReference type="GO" id="GO:0032153">
    <property type="term" value="C:cell division site"/>
    <property type="evidence" value="ECO:0007669"/>
    <property type="project" value="TreeGrafter"/>
</dbReference>
<evidence type="ECO:0000256" key="4">
    <source>
        <dbReference type="ARBA" id="ARBA00022989"/>
    </source>
</evidence>
<evidence type="ECO:0000256" key="2">
    <source>
        <dbReference type="ARBA" id="ARBA00022692"/>
    </source>
</evidence>
<comment type="caution">
    <text evidence="7">The sequence shown here is derived from an EMBL/GenBank/DDBJ whole genome shotgun (WGS) entry which is preliminary data.</text>
</comment>
<feature type="transmembrane region" description="Helical" evidence="6">
    <location>
        <begin position="151"/>
        <end position="169"/>
    </location>
</feature>
<organism evidence="7">
    <name type="scientific">gut metagenome</name>
    <dbReference type="NCBI Taxonomy" id="749906"/>
    <lineage>
        <taxon>unclassified sequences</taxon>
        <taxon>metagenomes</taxon>
        <taxon>organismal metagenomes</taxon>
    </lineage>
</organism>
<dbReference type="PANTHER" id="PTHR30474:SF1">
    <property type="entry name" value="PEPTIDOGLYCAN GLYCOSYLTRANSFERASE MRDB"/>
    <property type="match status" value="1"/>
</dbReference>
<dbReference type="GO" id="GO:0005886">
    <property type="term" value="C:plasma membrane"/>
    <property type="evidence" value="ECO:0007669"/>
    <property type="project" value="TreeGrafter"/>
</dbReference>
<feature type="transmembrane region" description="Helical" evidence="6">
    <location>
        <begin position="268"/>
        <end position="286"/>
    </location>
</feature>
<dbReference type="GO" id="GO:0015648">
    <property type="term" value="F:lipid-linked peptidoglycan transporter activity"/>
    <property type="evidence" value="ECO:0007669"/>
    <property type="project" value="TreeGrafter"/>
</dbReference>
<evidence type="ECO:0000313" key="7">
    <source>
        <dbReference type="EMBL" id="EJX05678.1"/>
    </source>
</evidence>
<dbReference type="GO" id="GO:0008360">
    <property type="term" value="P:regulation of cell shape"/>
    <property type="evidence" value="ECO:0007669"/>
    <property type="project" value="UniProtKB-KW"/>
</dbReference>
<reference evidence="7" key="1">
    <citation type="journal article" date="2012" name="PLoS ONE">
        <title>Gene sets for utilization of primary and secondary nutrition supplies in the distal gut of endangered iberian lynx.</title>
        <authorList>
            <person name="Alcaide M."/>
            <person name="Messina E."/>
            <person name="Richter M."/>
            <person name="Bargiela R."/>
            <person name="Peplies J."/>
            <person name="Huws S.A."/>
            <person name="Newbold C.J."/>
            <person name="Golyshin P.N."/>
            <person name="Simon M.A."/>
            <person name="Lopez G."/>
            <person name="Yakimov M.M."/>
            <person name="Ferrer M."/>
        </authorList>
    </citation>
    <scope>NUCLEOTIDE SEQUENCE</scope>
</reference>
<feature type="transmembrane region" description="Helical" evidence="6">
    <location>
        <begin position="30"/>
        <end position="49"/>
    </location>
</feature>
<dbReference type="AlphaFoldDB" id="J9GSP5"/>
<gene>
    <name evidence="7" type="ORF">EVA_06213</name>
</gene>
<evidence type="ECO:0000256" key="1">
    <source>
        <dbReference type="ARBA" id="ARBA00004141"/>
    </source>
</evidence>
<keyword evidence="5 6" id="KW-0472">Membrane</keyword>
<keyword evidence="4 6" id="KW-1133">Transmembrane helix</keyword>
<dbReference type="Pfam" id="PF01098">
    <property type="entry name" value="FTSW_RODA_SPOVE"/>
    <property type="match status" value="1"/>
</dbReference>
<evidence type="ECO:0000256" key="5">
    <source>
        <dbReference type="ARBA" id="ARBA00023136"/>
    </source>
</evidence>
<dbReference type="InterPro" id="IPR001182">
    <property type="entry name" value="FtsW/RodA"/>
</dbReference>
<feature type="transmembrane region" description="Helical" evidence="6">
    <location>
        <begin position="231"/>
        <end position="256"/>
    </location>
</feature>